<feature type="transmembrane region" description="Helical" evidence="1">
    <location>
        <begin position="491"/>
        <end position="508"/>
    </location>
</feature>
<evidence type="ECO:0000256" key="1">
    <source>
        <dbReference type="SAM" id="Phobius"/>
    </source>
</evidence>
<reference evidence="3 4" key="1">
    <citation type="journal article" date="2023" name="Sci. Data">
        <title>Genome assembly of the Korean intertidal mud-creeper Batillaria attramentaria.</title>
        <authorList>
            <person name="Patra A.K."/>
            <person name="Ho P.T."/>
            <person name="Jun S."/>
            <person name="Lee S.J."/>
            <person name="Kim Y."/>
            <person name="Won Y.J."/>
        </authorList>
    </citation>
    <scope>NUCLEOTIDE SEQUENCE [LARGE SCALE GENOMIC DNA]</scope>
    <source>
        <strain evidence="3">Wonlab-2016</strain>
    </source>
</reference>
<dbReference type="InterPro" id="IPR049134">
    <property type="entry name" value="MCLN_ECD"/>
</dbReference>
<evidence type="ECO:0000259" key="2">
    <source>
        <dbReference type="Pfam" id="PF21381"/>
    </source>
</evidence>
<keyword evidence="1" id="KW-1133">Transmembrane helix</keyword>
<feature type="transmembrane region" description="Helical" evidence="1">
    <location>
        <begin position="452"/>
        <end position="470"/>
    </location>
</feature>
<dbReference type="CDD" id="cd21050">
    <property type="entry name" value="ELD_TRPML"/>
    <property type="match status" value="1"/>
</dbReference>
<organism evidence="3 4">
    <name type="scientific">Batillaria attramentaria</name>
    <dbReference type="NCBI Taxonomy" id="370345"/>
    <lineage>
        <taxon>Eukaryota</taxon>
        <taxon>Metazoa</taxon>
        <taxon>Spiralia</taxon>
        <taxon>Lophotrochozoa</taxon>
        <taxon>Mollusca</taxon>
        <taxon>Gastropoda</taxon>
        <taxon>Caenogastropoda</taxon>
        <taxon>Sorbeoconcha</taxon>
        <taxon>Cerithioidea</taxon>
        <taxon>Batillariidae</taxon>
        <taxon>Batillaria</taxon>
    </lineage>
</organism>
<feature type="transmembrane region" description="Helical" evidence="1">
    <location>
        <begin position="398"/>
        <end position="420"/>
    </location>
</feature>
<comment type="caution">
    <text evidence="3">The sequence shown here is derived from an EMBL/GenBank/DDBJ whole genome shotgun (WGS) entry which is preliminary data.</text>
</comment>
<dbReference type="AlphaFoldDB" id="A0ABD0L6X9"/>
<evidence type="ECO:0000313" key="3">
    <source>
        <dbReference type="EMBL" id="KAK7495095.1"/>
    </source>
</evidence>
<sequence length="662" mass="75861">MNAPQLARNTKHSAVLALTTESDQTRSTSSRTGFVLHGHGPVAKSFELEDMANVEAIVNAHHSSSNDGNINTRMETQGNSINAGSDDLWPNRSEGHSPCDQTCYGSTGSFSCQGSTSRLFTPAMEDALRRRLKFFFMDPCNKFRARRHWPWKLSLQLIKVVIITVQLVIFGGQRSDIVEYFERHDTALKHLLLKGWDPSYETMPYPPATGRYAIYSKDDFFDAIEYAWKGYYLLPYNSLASVTMIRENRTNNGVFNGTVLPVTLCSRFTNYETLDNGSYVILPGTINKCSELIPQQKGNETDYNIRTFFHDNNYTISFSRMLDVTLEFSFLTFHLNLIETHYGPVCYKVNTTIKFSNYERSGQLLVTLKNVMMERTCAGRMMSPGAADEEKTVKVKNVVYDVVVMLICIFSCILCVRSMLRAWQLKRKTDKFFKLRFGKGLDLSDHLEFVNFWYLLIIVNDVFTIVGTAYKIQLETREFTMTYNNYDVCSLFLGLGGLMAWIGCLRYLGFFKKYNILILTLKTAFPNVLRFSVCALAMYFGFMFCGWVILGPYHIKFRHLSSTSECLYSLVNGDDMFVTFSATQTDNQMTLKDCYEHGFPKTDMQKFIEECNDPVHSGLYRRQHTESEGTECSLLDVFRCCCCRRDPDKNAEERTGLLTRTI</sequence>
<dbReference type="EMBL" id="JACVVK020000078">
    <property type="protein sequence ID" value="KAK7495095.1"/>
    <property type="molecule type" value="Genomic_DNA"/>
</dbReference>
<dbReference type="Proteomes" id="UP001519460">
    <property type="component" value="Unassembled WGS sequence"/>
</dbReference>
<accession>A0ABD0L6X9</accession>
<dbReference type="PANTHER" id="PTHR12127">
    <property type="entry name" value="MUCOLIPIN"/>
    <property type="match status" value="1"/>
</dbReference>
<keyword evidence="1" id="KW-0472">Membrane</keyword>
<name>A0ABD0L6X9_9CAEN</name>
<dbReference type="InterPro" id="IPR039031">
    <property type="entry name" value="Mucolipin"/>
</dbReference>
<keyword evidence="4" id="KW-1185">Reference proteome</keyword>
<dbReference type="Pfam" id="PF21381">
    <property type="entry name" value="MCLN_ECD"/>
    <property type="match status" value="1"/>
</dbReference>
<proteinExistence type="predicted"/>
<protein>
    <recommendedName>
        <fullName evidence="2">Mucolipin extracytosolic domain-containing protein</fullName>
    </recommendedName>
</protein>
<feature type="domain" description="Mucolipin extracytosolic" evidence="2">
    <location>
        <begin position="177"/>
        <end position="377"/>
    </location>
</feature>
<dbReference type="PANTHER" id="PTHR12127:SF7">
    <property type="entry name" value="SD02261P"/>
    <property type="match status" value="1"/>
</dbReference>
<gene>
    <name evidence="3" type="ORF">BaRGS_00013735</name>
</gene>
<feature type="transmembrane region" description="Helical" evidence="1">
    <location>
        <begin position="528"/>
        <end position="550"/>
    </location>
</feature>
<keyword evidence="1" id="KW-0812">Transmembrane</keyword>
<evidence type="ECO:0000313" key="4">
    <source>
        <dbReference type="Proteomes" id="UP001519460"/>
    </source>
</evidence>